<name>A0AAN7R681_TRANT</name>
<evidence type="ECO:0000313" key="2">
    <source>
        <dbReference type="EMBL" id="KAK4793504.1"/>
    </source>
</evidence>
<dbReference type="InterPro" id="IPR012438">
    <property type="entry name" value="DUF1639"/>
</dbReference>
<dbReference type="Pfam" id="PF07797">
    <property type="entry name" value="DUF1639"/>
    <property type="match status" value="1"/>
</dbReference>
<evidence type="ECO:0000256" key="1">
    <source>
        <dbReference type="SAM" id="MobiDB-lite"/>
    </source>
</evidence>
<comment type="caution">
    <text evidence="2">The sequence shown here is derived from an EMBL/GenBank/DDBJ whole genome shotgun (WGS) entry which is preliminary data.</text>
</comment>
<accession>A0AAN7R681</accession>
<proteinExistence type="predicted"/>
<feature type="compositionally biased region" description="Basic and acidic residues" evidence="1">
    <location>
        <begin position="50"/>
        <end position="62"/>
    </location>
</feature>
<reference evidence="2 3" key="1">
    <citation type="journal article" date="2023" name="Hortic Res">
        <title>Pangenome of water caltrop reveals structural variations and asymmetric subgenome divergence after allopolyploidization.</title>
        <authorList>
            <person name="Zhang X."/>
            <person name="Chen Y."/>
            <person name="Wang L."/>
            <person name="Yuan Y."/>
            <person name="Fang M."/>
            <person name="Shi L."/>
            <person name="Lu R."/>
            <person name="Comes H.P."/>
            <person name="Ma Y."/>
            <person name="Chen Y."/>
            <person name="Huang G."/>
            <person name="Zhou Y."/>
            <person name="Zheng Z."/>
            <person name="Qiu Y."/>
        </authorList>
    </citation>
    <scope>NUCLEOTIDE SEQUENCE [LARGE SCALE GENOMIC DNA]</scope>
    <source>
        <strain evidence="2">F231</strain>
    </source>
</reference>
<gene>
    <name evidence="2" type="ORF">SAY86_023939</name>
</gene>
<feature type="compositionally biased region" description="Basic and acidic residues" evidence="1">
    <location>
        <begin position="82"/>
        <end position="119"/>
    </location>
</feature>
<dbReference type="Proteomes" id="UP001346149">
    <property type="component" value="Unassembled WGS sequence"/>
</dbReference>
<organism evidence="2 3">
    <name type="scientific">Trapa natans</name>
    <name type="common">Water chestnut</name>
    <dbReference type="NCBI Taxonomy" id="22666"/>
    <lineage>
        <taxon>Eukaryota</taxon>
        <taxon>Viridiplantae</taxon>
        <taxon>Streptophyta</taxon>
        <taxon>Embryophyta</taxon>
        <taxon>Tracheophyta</taxon>
        <taxon>Spermatophyta</taxon>
        <taxon>Magnoliopsida</taxon>
        <taxon>eudicotyledons</taxon>
        <taxon>Gunneridae</taxon>
        <taxon>Pentapetalae</taxon>
        <taxon>rosids</taxon>
        <taxon>malvids</taxon>
        <taxon>Myrtales</taxon>
        <taxon>Lythraceae</taxon>
        <taxon>Trapa</taxon>
    </lineage>
</organism>
<evidence type="ECO:0000313" key="3">
    <source>
        <dbReference type="Proteomes" id="UP001346149"/>
    </source>
</evidence>
<sequence length="272" mass="29757">MGTAPEKSQPLHNFSLPSVQGWGGGGSSNGHYQRLRRSAPTGEPPVAESGSDRNDSDPDSRHPRAGSRQSHRFLSVSTSSVDLEKPHVQSPDVKEKNPTIAEKDDKLHAKNVENNREGADEAGTEPHGTEATQRPWNLRPRKVNQSPKLRELRGATAAASHAPSENQQAKTMRQRGFADTPPAAGGESKEKRRLWVALSKDEIEADILLMTGSKPARRPKKWPKDVQKYLDNTYPGTSLEGSAADDFQLNDPEVSEGIPLLSFMLSLLSVFT</sequence>
<keyword evidence="3" id="KW-1185">Reference proteome</keyword>
<dbReference type="PANTHER" id="PTHR33130:SF40">
    <property type="entry name" value="CHROMOGRANIN (DUF1639)"/>
    <property type="match status" value="1"/>
</dbReference>
<feature type="region of interest" description="Disordered" evidence="1">
    <location>
        <begin position="1"/>
        <end position="191"/>
    </location>
</feature>
<dbReference type="AlphaFoldDB" id="A0AAN7R681"/>
<dbReference type="PANTHER" id="PTHR33130">
    <property type="entry name" value="PUTATIVE (DUF1639)-RELATED"/>
    <property type="match status" value="1"/>
</dbReference>
<protein>
    <submittedName>
        <fullName evidence="2">Uncharacterized protein</fullName>
    </submittedName>
</protein>
<dbReference type="EMBL" id="JAXQNO010000008">
    <property type="protein sequence ID" value="KAK4793504.1"/>
    <property type="molecule type" value="Genomic_DNA"/>
</dbReference>